<sequence>MKRIDLLALAAAAVLTAACASKPVAPDWQINAQGALERYVKAYMAGNTRVEGAEFDRALGELRSTGQPGLVARAELTRCAAQVASLVLDPCTGFDRLRDDAPAPERAYADFLAGRIAPPDAALLPAQYVAVAHGGDAAALQAITDPVSRLIAAGVLFRTGRASPQVLAIASDTASQQGWRRPLLAWLGVQAQRAEAAGAIHEAASIRRRMALVTGGS</sequence>
<organism evidence="2 3">
    <name type="scientific">Caenimonas koreensis DSM 17982</name>
    <dbReference type="NCBI Taxonomy" id="1121255"/>
    <lineage>
        <taxon>Bacteria</taxon>
        <taxon>Pseudomonadati</taxon>
        <taxon>Pseudomonadota</taxon>
        <taxon>Betaproteobacteria</taxon>
        <taxon>Burkholderiales</taxon>
        <taxon>Comamonadaceae</taxon>
        <taxon>Caenimonas</taxon>
    </lineage>
</organism>
<dbReference type="AlphaFoldDB" id="A0A844AW18"/>
<dbReference type="PROSITE" id="PS51257">
    <property type="entry name" value="PROKAR_LIPOPROTEIN"/>
    <property type="match status" value="1"/>
</dbReference>
<comment type="caution">
    <text evidence="2">The sequence shown here is derived from an EMBL/GenBank/DDBJ whole genome shotgun (WGS) entry which is preliminary data.</text>
</comment>
<dbReference type="RefSeq" id="WP_153585610.1">
    <property type="nucleotide sequence ID" value="NZ_WJBU01000012.1"/>
</dbReference>
<proteinExistence type="predicted"/>
<evidence type="ECO:0000313" key="2">
    <source>
        <dbReference type="EMBL" id="MRD48284.1"/>
    </source>
</evidence>
<evidence type="ECO:0000256" key="1">
    <source>
        <dbReference type="SAM" id="SignalP"/>
    </source>
</evidence>
<accession>A0A844AW18</accession>
<dbReference type="Proteomes" id="UP000487350">
    <property type="component" value="Unassembled WGS sequence"/>
</dbReference>
<reference evidence="2 3" key="1">
    <citation type="submission" date="2019-11" db="EMBL/GenBank/DDBJ databases">
        <title>Caenimonas koreensis gen. nov., sp. nov., isolated from activated sludge.</title>
        <authorList>
            <person name="Seung H.R."/>
        </authorList>
    </citation>
    <scope>NUCLEOTIDE SEQUENCE [LARGE SCALE GENOMIC DNA]</scope>
    <source>
        <strain evidence="2 3">EMB320</strain>
    </source>
</reference>
<name>A0A844AW18_9BURK</name>
<dbReference type="EMBL" id="WJBU01000012">
    <property type="protein sequence ID" value="MRD48284.1"/>
    <property type="molecule type" value="Genomic_DNA"/>
</dbReference>
<dbReference type="OrthoDB" id="8562564at2"/>
<keyword evidence="3" id="KW-1185">Reference proteome</keyword>
<feature type="signal peptide" evidence="1">
    <location>
        <begin position="1"/>
        <end position="20"/>
    </location>
</feature>
<keyword evidence="1" id="KW-0732">Signal</keyword>
<protein>
    <submittedName>
        <fullName evidence="2">Uncharacterized protein</fullName>
    </submittedName>
</protein>
<feature type="chain" id="PRO_5032980062" evidence="1">
    <location>
        <begin position="21"/>
        <end position="217"/>
    </location>
</feature>
<evidence type="ECO:0000313" key="3">
    <source>
        <dbReference type="Proteomes" id="UP000487350"/>
    </source>
</evidence>
<gene>
    <name evidence="2" type="ORF">GHT07_13420</name>
</gene>